<protein>
    <recommendedName>
        <fullName evidence="3">Restriction endonuclease type IV Mrr domain-containing protein</fullName>
    </recommendedName>
</protein>
<proteinExistence type="predicted"/>
<organism evidence="1 2">
    <name type="scientific">Cnuibacter physcomitrellae</name>
    <dbReference type="NCBI Taxonomy" id="1619308"/>
    <lineage>
        <taxon>Bacteria</taxon>
        <taxon>Bacillati</taxon>
        <taxon>Actinomycetota</taxon>
        <taxon>Actinomycetes</taxon>
        <taxon>Micrococcales</taxon>
        <taxon>Microbacteriaceae</taxon>
        <taxon>Cnuibacter</taxon>
    </lineage>
</organism>
<evidence type="ECO:0000313" key="2">
    <source>
        <dbReference type="Proteomes" id="UP000192775"/>
    </source>
</evidence>
<evidence type="ECO:0000313" key="1">
    <source>
        <dbReference type="EMBL" id="ARJ07561.1"/>
    </source>
</evidence>
<dbReference type="Proteomes" id="UP000192775">
    <property type="component" value="Plasmid unnamed1"/>
</dbReference>
<dbReference type="EMBL" id="CP020716">
    <property type="protein sequence ID" value="ARJ07561.1"/>
    <property type="molecule type" value="Genomic_DNA"/>
</dbReference>
<evidence type="ECO:0008006" key="3">
    <source>
        <dbReference type="Google" id="ProtNLM"/>
    </source>
</evidence>
<sequence>MAAGLLSEDDVVRSVMAHLKAGGWTIESFALSHQHGDDIVAVRGMEKLLVEAKGEGSSRVGSRRHGLAFNRNQVRTHVSVAVVRAMQVVSSAHAAAAIALPSNVLHRSEVTRIAVALRMIGVQVFWVAADGSVELQA</sequence>
<accession>A0A1X9LU86</accession>
<reference evidence="1 2" key="1">
    <citation type="submission" date="2017-04" db="EMBL/GenBank/DDBJ databases">
        <authorList>
            <person name="Afonso C.L."/>
            <person name="Miller P.J."/>
            <person name="Scott M.A."/>
            <person name="Spackman E."/>
            <person name="Goraichik I."/>
            <person name="Dimitrov K.M."/>
            <person name="Suarez D.L."/>
            <person name="Swayne D.E."/>
        </authorList>
    </citation>
    <scope>NUCLEOTIDE SEQUENCE [LARGE SCALE GENOMIC DNA]</scope>
    <source>
        <strain evidence="2">XA(T)</strain>
        <plasmid evidence="2">Plasmid unnamed1</plasmid>
    </source>
</reference>
<dbReference type="AlphaFoldDB" id="A0A1X9LU86"/>
<dbReference type="KEGG" id="cphy:B5808_19375"/>
<name>A0A1X9LU86_9MICO</name>
<gene>
    <name evidence="1" type="ORF">B5808_19375</name>
</gene>
<geneLocation type="plasmid" evidence="1">
    <name>unnamed1</name>
</geneLocation>
<keyword evidence="2" id="KW-1185">Reference proteome</keyword>
<keyword evidence="1" id="KW-0614">Plasmid</keyword>